<feature type="binding site" evidence="11">
    <location>
        <position position="273"/>
    </location>
    <ligand>
        <name>NAD(+)</name>
        <dbReference type="ChEBI" id="CHEBI:57540"/>
    </ligand>
</feature>
<evidence type="ECO:0000256" key="5">
    <source>
        <dbReference type="ARBA" id="ARBA00023002"/>
    </source>
</evidence>
<comment type="similarity">
    <text evidence="1 13">Belongs to the class-I pyridine nucleotide-disulfide oxidoreductase family.</text>
</comment>
<protein>
    <recommendedName>
        <fullName evidence="2 13">Dihydrolipoyl dehydrogenase</fullName>
        <ecNumber evidence="2 13">1.8.1.4</ecNumber>
    </recommendedName>
</protein>
<feature type="domain" description="Pyridine nucleotide-disulphide oxidoreductase dimerisation" evidence="14">
    <location>
        <begin position="349"/>
        <end position="458"/>
    </location>
</feature>
<dbReference type="InterPro" id="IPR036188">
    <property type="entry name" value="FAD/NAD-bd_sf"/>
</dbReference>
<name>A0A7C4MKA5_9BACT</name>
<evidence type="ECO:0000313" key="16">
    <source>
        <dbReference type="EMBL" id="HGU31340.1"/>
    </source>
</evidence>
<evidence type="ECO:0000259" key="14">
    <source>
        <dbReference type="Pfam" id="PF02852"/>
    </source>
</evidence>
<dbReference type="FunFam" id="3.30.390.30:FF:000001">
    <property type="entry name" value="Dihydrolipoyl dehydrogenase"/>
    <property type="match status" value="1"/>
</dbReference>
<comment type="cofactor">
    <cofactor evidence="11 13">
        <name>FAD</name>
        <dbReference type="ChEBI" id="CHEBI:57692"/>
    </cofactor>
    <text evidence="11 13">Binds 1 FAD per subunit.</text>
</comment>
<sequence>MNMTERFDLTIIGCGPAGYSAAVRAARLGMKTACIDRSARLGGVCLNVGCIPSKALLDSSEVYELAAGKMKAHGVITDGVRLDLPTLMARKDSVVRELTGQLRRLLETNRVTILTGEARLIGPNEVEIRTEAEAKRFGTRFVLIATGSRPVELPMIPFDGSTVVDSTGALSFSEVPKRLAVIGGGAIGLELGSVWRRLGAEVTVIELMPQIVPNMDGQIARTLKRILGKQGMQFFTNTKLTAATVHDGEVELQLEEDGKPKSLVVDKVLVGVGRTPNMEGIGLEELGVAVDAATRRIVVDAHLQTTVSGIYAAGDVVAGPMLAHKAMAEGVAAVEAMAGQEPDLDYNLVPSVVYTSPEVASVGYTEEWLKAKGSAYVTGVFPYGGNGRAWCAGETEGIAKIIAHAATGRILGVHLLGPRASDIVMEGVLAIRSGLTMQEVMSTVHAHPTFSEAVVEAAGLAAAQAGKTKPQPK</sequence>
<dbReference type="GO" id="GO:0006103">
    <property type="term" value="P:2-oxoglutarate metabolic process"/>
    <property type="evidence" value="ECO:0007669"/>
    <property type="project" value="TreeGrafter"/>
</dbReference>
<dbReference type="InterPro" id="IPR050151">
    <property type="entry name" value="Class-I_Pyr_Nuc-Dis_Oxidored"/>
</dbReference>
<proteinExistence type="inferred from homology"/>
<evidence type="ECO:0000256" key="13">
    <source>
        <dbReference type="RuleBase" id="RU003692"/>
    </source>
</evidence>
<keyword evidence="4 11" id="KW-0274">FAD</keyword>
<keyword evidence="8 13" id="KW-0676">Redox-active center</keyword>
<feature type="binding site" evidence="11">
    <location>
        <position position="206"/>
    </location>
    <ligand>
        <name>NAD(+)</name>
        <dbReference type="ChEBI" id="CHEBI:57540"/>
    </ligand>
</feature>
<dbReference type="PANTHER" id="PTHR22912">
    <property type="entry name" value="DISULFIDE OXIDOREDUCTASE"/>
    <property type="match status" value="1"/>
</dbReference>
<evidence type="ECO:0000256" key="10">
    <source>
        <dbReference type="PIRSR" id="PIRSR000350-2"/>
    </source>
</evidence>
<dbReference type="PRINTS" id="PR00368">
    <property type="entry name" value="FADPNR"/>
</dbReference>
<keyword evidence="6 11" id="KW-0520">NAD</keyword>
<evidence type="ECO:0000256" key="9">
    <source>
        <dbReference type="ARBA" id="ARBA00049187"/>
    </source>
</evidence>
<dbReference type="InterPro" id="IPR023753">
    <property type="entry name" value="FAD/NAD-binding_dom"/>
</dbReference>
<dbReference type="AlphaFoldDB" id="A0A7C4MKA5"/>
<feature type="active site" description="Proton acceptor" evidence="10">
    <location>
        <position position="447"/>
    </location>
</feature>
<dbReference type="PIRSF" id="PIRSF000350">
    <property type="entry name" value="Mercury_reductase_MerA"/>
    <property type="match status" value="1"/>
</dbReference>
<keyword evidence="11" id="KW-0547">Nucleotide-binding</keyword>
<dbReference type="SUPFAM" id="SSF51905">
    <property type="entry name" value="FAD/NAD(P)-binding domain"/>
    <property type="match status" value="1"/>
</dbReference>
<keyword evidence="3 13" id="KW-0285">Flavoprotein</keyword>
<dbReference type="InterPro" id="IPR006258">
    <property type="entry name" value="Lipoamide_DH"/>
</dbReference>
<evidence type="ECO:0000256" key="8">
    <source>
        <dbReference type="ARBA" id="ARBA00023284"/>
    </source>
</evidence>
<dbReference type="Gene3D" id="3.30.390.30">
    <property type="match status" value="1"/>
</dbReference>
<dbReference type="InterPro" id="IPR012999">
    <property type="entry name" value="Pyr_OxRdtase_I_AS"/>
</dbReference>
<feature type="binding site" evidence="11">
    <location>
        <begin position="183"/>
        <end position="190"/>
    </location>
    <ligand>
        <name>NAD(+)</name>
        <dbReference type="ChEBI" id="CHEBI:57540"/>
    </ligand>
</feature>
<dbReference type="PROSITE" id="PS00076">
    <property type="entry name" value="PYRIDINE_REDOX_1"/>
    <property type="match status" value="1"/>
</dbReference>
<evidence type="ECO:0000256" key="3">
    <source>
        <dbReference type="ARBA" id="ARBA00022630"/>
    </source>
</evidence>
<dbReference type="Pfam" id="PF02852">
    <property type="entry name" value="Pyr_redox_dim"/>
    <property type="match status" value="1"/>
</dbReference>
<evidence type="ECO:0000256" key="11">
    <source>
        <dbReference type="PIRSR" id="PIRSR000350-3"/>
    </source>
</evidence>
<dbReference type="NCBIfam" id="TIGR01350">
    <property type="entry name" value="lipoamide_DH"/>
    <property type="match status" value="1"/>
</dbReference>
<evidence type="ECO:0000256" key="1">
    <source>
        <dbReference type="ARBA" id="ARBA00007532"/>
    </source>
</evidence>
<dbReference type="PRINTS" id="PR00411">
    <property type="entry name" value="PNDRDTASEI"/>
</dbReference>
<evidence type="ECO:0000259" key="15">
    <source>
        <dbReference type="Pfam" id="PF07992"/>
    </source>
</evidence>
<comment type="miscellaneous">
    <text evidence="13">The active site is a redox-active disulfide bond.</text>
</comment>
<dbReference type="EMBL" id="DSUH01000015">
    <property type="protein sequence ID" value="HGU31340.1"/>
    <property type="molecule type" value="Genomic_DNA"/>
</dbReference>
<keyword evidence="5 13" id="KW-0560">Oxidoreductase</keyword>
<dbReference type="Pfam" id="PF07992">
    <property type="entry name" value="Pyr_redox_2"/>
    <property type="match status" value="1"/>
</dbReference>
<gene>
    <name evidence="16" type="primary">lpdA</name>
    <name evidence="16" type="ORF">ENS29_00620</name>
</gene>
<evidence type="ECO:0000256" key="6">
    <source>
        <dbReference type="ARBA" id="ARBA00023027"/>
    </source>
</evidence>
<dbReference type="SUPFAM" id="SSF55424">
    <property type="entry name" value="FAD/NAD-linked reductases, dimerisation (C-terminal) domain"/>
    <property type="match status" value="1"/>
</dbReference>
<evidence type="ECO:0000256" key="12">
    <source>
        <dbReference type="PIRSR" id="PIRSR000350-4"/>
    </source>
</evidence>
<feature type="binding site" evidence="11">
    <location>
        <position position="315"/>
    </location>
    <ligand>
        <name>FAD</name>
        <dbReference type="ChEBI" id="CHEBI:57692"/>
    </ligand>
</feature>
<dbReference type="InterPro" id="IPR001100">
    <property type="entry name" value="Pyr_nuc-diS_OxRdtase"/>
</dbReference>
<dbReference type="GO" id="GO:0004148">
    <property type="term" value="F:dihydrolipoyl dehydrogenase (NADH) activity"/>
    <property type="evidence" value="ECO:0007669"/>
    <property type="project" value="UniProtKB-EC"/>
</dbReference>
<evidence type="ECO:0000256" key="7">
    <source>
        <dbReference type="ARBA" id="ARBA00023157"/>
    </source>
</evidence>
<evidence type="ECO:0000256" key="4">
    <source>
        <dbReference type="ARBA" id="ARBA00022827"/>
    </source>
</evidence>
<dbReference type="PANTHER" id="PTHR22912:SF151">
    <property type="entry name" value="DIHYDROLIPOYL DEHYDROGENASE, MITOCHONDRIAL"/>
    <property type="match status" value="1"/>
</dbReference>
<evidence type="ECO:0000256" key="2">
    <source>
        <dbReference type="ARBA" id="ARBA00012608"/>
    </source>
</evidence>
<organism evidence="16">
    <name type="scientific">Desulfatirhabdium butyrativorans</name>
    <dbReference type="NCBI Taxonomy" id="340467"/>
    <lineage>
        <taxon>Bacteria</taxon>
        <taxon>Pseudomonadati</taxon>
        <taxon>Thermodesulfobacteriota</taxon>
        <taxon>Desulfobacteria</taxon>
        <taxon>Desulfobacterales</taxon>
        <taxon>Desulfatirhabdiaceae</taxon>
        <taxon>Desulfatirhabdium</taxon>
    </lineage>
</organism>
<dbReference type="InterPro" id="IPR016156">
    <property type="entry name" value="FAD/NAD-linked_Rdtase_dimer_sf"/>
</dbReference>
<dbReference type="GO" id="GO:0050660">
    <property type="term" value="F:flavin adenine dinucleotide binding"/>
    <property type="evidence" value="ECO:0007669"/>
    <property type="project" value="InterPro"/>
</dbReference>
<feature type="binding site" evidence="11">
    <location>
        <position position="54"/>
    </location>
    <ligand>
        <name>FAD</name>
        <dbReference type="ChEBI" id="CHEBI:57692"/>
    </ligand>
</feature>
<feature type="domain" description="FAD/NAD(P)-binding" evidence="15">
    <location>
        <begin position="7"/>
        <end position="330"/>
    </location>
</feature>
<keyword evidence="7" id="KW-1015">Disulfide bond</keyword>
<dbReference type="InterPro" id="IPR004099">
    <property type="entry name" value="Pyr_nucl-diS_OxRdtase_dimer"/>
</dbReference>
<dbReference type="Gene3D" id="3.50.50.60">
    <property type="entry name" value="FAD/NAD(P)-binding domain"/>
    <property type="match status" value="2"/>
</dbReference>
<dbReference type="GO" id="GO:0005737">
    <property type="term" value="C:cytoplasm"/>
    <property type="evidence" value="ECO:0007669"/>
    <property type="project" value="UniProtKB-ARBA"/>
</dbReference>
<comment type="caution">
    <text evidence="16">The sequence shown here is derived from an EMBL/GenBank/DDBJ whole genome shotgun (WGS) entry which is preliminary data.</text>
</comment>
<reference evidence="16" key="1">
    <citation type="journal article" date="2020" name="mSystems">
        <title>Genome- and Community-Level Interaction Insights into Carbon Utilization and Element Cycling Functions of Hydrothermarchaeota in Hydrothermal Sediment.</title>
        <authorList>
            <person name="Zhou Z."/>
            <person name="Liu Y."/>
            <person name="Xu W."/>
            <person name="Pan J."/>
            <person name="Luo Z.H."/>
            <person name="Li M."/>
        </authorList>
    </citation>
    <scope>NUCLEOTIDE SEQUENCE [LARGE SCALE GENOMIC DNA]</scope>
    <source>
        <strain evidence="16">SpSt-477</strain>
    </source>
</reference>
<accession>A0A7C4MKA5</accession>
<feature type="binding site" evidence="11">
    <location>
        <begin position="321"/>
        <end position="324"/>
    </location>
    <ligand>
        <name>FAD</name>
        <dbReference type="ChEBI" id="CHEBI:57692"/>
    </ligand>
</feature>
<dbReference type="EC" id="1.8.1.4" evidence="2 13"/>
<comment type="catalytic activity">
    <reaction evidence="9 13">
        <text>N(6)-[(R)-dihydrolipoyl]-L-lysyl-[protein] + NAD(+) = N(6)-[(R)-lipoyl]-L-lysyl-[protein] + NADH + H(+)</text>
        <dbReference type="Rhea" id="RHEA:15045"/>
        <dbReference type="Rhea" id="RHEA-COMP:10474"/>
        <dbReference type="Rhea" id="RHEA-COMP:10475"/>
        <dbReference type="ChEBI" id="CHEBI:15378"/>
        <dbReference type="ChEBI" id="CHEBI:57540"/>
        <dbReference type="ChEBI" id="CHEBI:57945"/>
        <dbReference type="ChEBI" id="CHEBI:83099"/>
        <dbReference type="ChEBI" id="CHEBI:83100"/>
        <dbReference type="EC" id="1.8.1.4"/>
    </reaction>
</comment>
<feature type="binding site" evidence="11">
    <location>
        <begin position="146"/>
        <end position="148"/>
    </location>
    <ligand>
        <name>FAD</name>
        <dbReference type="ChEBI" id="CHEBI:57692"/>
    </ligand>
</feature>
<feature type="disulfide bond" description="Redox-active" evidence="12">
    <location>
        <begin position="45"/>
        <end position="50"/>
    </location>
</feature>